<dbReference type="AlphaFoldDB" id="A0A9W6GK05"/>
<dbReference type="Proteomes" id="UP001144471">
    <property type="component" value="Unassembled WGS sequence"/>
</dbReference>
<evidence type="ECO:0000313" key="2">
    <source>
        <dbReference type="Proteomes" id="UP001144471"/>
    </source>
</evidence>
<dbReference type="RefSeq" id="WP_281833283.1">
    <property type="nucleotide sequence ID" value="NZ_BSDY01000002.1"/>
</dbReference>
<protein>
    <submittedName>
        <fullName evidence="1">Uncharacterized protein</fullName>
    </submittedName>
</protein>
<reference evidence="1" key="1">
    <citation type="submission" date="2022-12" db="EMBL/GenBank/DDBJ databases">
        <title>Reference genome sequencing for broad-spectrum identification of bacterial and archaeal isolates by mass spectrometry.</title>
        <authorList>
            <person name="Sekiguchi Y."/>
            <person name="Tourlousse D.M."/>
        </authorList>
    </citation>
    <scope>NUCLEOTIDE SEQUENCE</scope>
    <source>
        <strain evidence="1">10succ1</strain>
    </source>
</reference>
<keyword evidence="2" id="KW-1185">Reference proteome</keyword>
<proteinExistence type="predicted"/>
<organism evidence="1 2">
    <name type="scientific">Propionigenium maris DSM 9537</name>
    <dbReference type="NCBI Taxonomy" id="1123000"/>
    <lineage>
        <taxon>Bacteria</taxon>
        <taxon>Fusobacteriati</taxon>
        <taxon>Fusobacteriota</taxon>
        <taxon>Fusobacteriia</taxon>
        <taxon>Fusobacteriales</taxon>
        <taxon>Fusobacteriaceae</taxon>
        <taxon>Propionigenium</taxon>
    </lineage>
</organism>
<comment type="caution">
    <text evidence="1">The sequence shown here is derived from an EMBL/GenBank/DDBJ whole genome shotgun (WGS) entry which is preliminary data.</text>
</comment>
<name>A0A9W6GK05_9FUSO</name>
<accession>A0A9W6GK05</accession>
<evidence type="ECO:0000313" key="1">
    <source>
        <dbReference type="EMBL" id="GLI55047.1"/>
    </source>
</evidence>
<sequence length="71" mass="8624">MAELRIPREEERREIEKYYECVERECIHVEALLSISYNMFQERAIPRVRCTRSNLLLTPESKICSSYEKRK</sequence>
<gene>
    <name evidence="1" type="ORF">PM10SUCC1_05620</name>
</gene>
<dbReference type="EMBL" id="BSDY01000002">
    <property type="protein sequence ID" value="GLI55047.1"/>
    <property type="molecule type" value="Genomic_DNA"/>
</dbReference>